<dbReference type="PANTHER" id="PTHR37816:SF2">
    <property type="entry name" value="DNA TOPOLOGY MODULATION PROTEIN FLAR-RELATED PROTEIN"/>
    <property type="match status" value="1"/>
</dbReference>
<protein>
    <submittedName>
        <fullName evidence="1">Adenylate kinase family enzyme</fullName>
    </submittedName>
</protein>
<gene>
    <name evidence="1" type="ORF">GGR47_002088</name>
</gene>
<dbReference type="Proteomes" id="UP000528945">
    <property type="component" value="Unassembled WGS sequence"/>
</dbReference>
<accession>A0AAW3TTL5</accession>
<comment type="caution">
    <text evidence="1">The sequence shown here is derived from an EMBL/GenBank/DDBJ whole genome shotgun (WGS) entry which is preliminary data.</text>
</comment>
<dbReference type="Gene3D" id="3.40.50.300">
    <property type="entry name" value="P-loop containing nucleotide triphosphate hydrolases"/>
    <property type="match status" value="1"/>
</dbReference>
<name>A0AAW3TTL5_9SPHN</name>
<keyword evidence="1" id="KW-0808">Transferase</keyword>
<sequence length="175" mass="19836">MTLTELGTRICIMGPSNSGKSTLAQAIAKARDMQVVHLDQLHHLPHTDWVPRPPAEFAALHDAAIAGDRWVMDGNYSRLLPQRLQRATGVILLDVPTTTSLYRYIRRCWFERDRRGGLEGGRDSVKWDMIRHIAIATRANRTRYRTLFDGITLPKIQIASTAALTAFYRANGLRR</sequence>
<dbReference type="AlphaFoldDB" id="A0AAW3TTL5"/>
<reference evidence="1 2" key="1">
    <citation type="submission" date="2020-08" db="EMBL/GenBank/DDBJ databases">
        <title>Genomic Encyclopedia of Type Strains, Phase IV (KMG-IV): sequencing the most valuable type-strain genomes for metagenomic binning, comparative biology and taxonomic classification.</title>
        <authorList>
            <person name="Goeker M."/>
        </authorList>
    </citation>
    <scope>NUCLEOTIDE SEQUENCE [LARGE SCALE GENOMIC DNA]</scope>
    <source>
        <strain evidence="1 2">DSM 15581</strain>
    </source>
</reference>
<keyword evidence="1" id="KW-0418">Kinase</keyword>
<dbReference type="SUPFAM" id="SSF52540">
    <property type="entry name" value="P-loop containing nucleoside triphosphate hydrolases"/>
    <property type="match status" value="1"/>
</dbReference>
<evidence type="ECO:0000313" key="1">
    <source>
        <dbReference type="EMBL" id="MBB3875847.1"/>
    </source>
</evidence>
<dbReference type="EMBL" id="JACIDB010000003">
    <property type="protein sequence ID" value="MBB3875847.1"/>
    <property type="molecule type" value="Genomic_DNA"/>
</dbReference>
<proteinExistence type="predicted"/>
<dbReference type="GO" id="GO:0016301">
    <property type="term" value="F:kinase activity"/>
    <property type="evidence" value="ECO:0007669"/>
    <property type="project" value="UniProtKB-KW"/>
</dbReference>
<dbReference type="PANTHER" id="PTHR37816">
    <property type="entry name" value="YALI0E33011P"/>
    <property type="match status" value="1"/>
</dbReference>
<dbReference type="InterPro" id="IPR027417">
    <property type="entry name" value="P-loop_NTPase"/>
</dbReference>
<evidence type="ECO:0000313" key="2">
    <source>
        <dbReference type="Proteomes" id="UP000528945"/>
    </source>
</evidence>
<dbReference type="InterPro" id="IPR052922">
    <property type="entry name" value="Cytidylate_Kinase-2"/>
</dbReference>
<dbReference type="RefSeq" id="WP_147036219.1">
    <property type="nucleotide sequence ID" value="NZ_JACIDB010000003.1"/>
</dbReference>
<keyword evidence="2" id="KW-1185">Reference proteome</keyword>
<organism evidence="1 2">
    <name type="scientific">Sphingomonas aquatilis</name>
    <dbReference type="NCBI Taxonomy" id="93063"/>
    <lineage>
        <taxon>Bacteria</taxon>
        <taxon>Pseudomonadati</taxon>
        <taxon>Pseudomonadota</taxon>
        <taxon>Alphaproteobacteria</taxon>
        <taxon>Sphingomonadales</taxon>
        <taxon>Sphingomonadaceae</taxon>
        <taxon>Sphingomonas</taxon>
    </lineage>
</organism>